<dbReference type="PANTHER" id="PTHR46390:SF1">
    <property type="entry name" value="MANNOSE-1-PHOSPHATE GUANYLYLTRANSFERASE"/>
    <property type="match status" value="1"/>
</dbReference>
<dbReference type="InterPro" id="IPR051161">
    <property type="entry name" value="Mannose-6P_isomerase_type2"/>
</dbReference>
<comment type="caution">
    <text evidence="2">The sequence shown here is derived from an EMBL/GenBank/DDBJ whole genome shotgun (WGS) entry which is preliminary data.</text>
</comment>
<dbReference type="AlphaFoldDB" id="A0A0G0EFC2"/>
<dbReference type="GO" id="GO:0009298">
    <property type="term" value="P:GDP-mannose biosynthetic process"/>
    <property type="evidence" value="ECO:0007669"/>
    <property type="project" value="TreeGrafter"/>
</dbReference>
<reference evidence="2 3" key="1">
    <citation type="journal article" date="2015" name="Nature">
        <title>rRNA introns, odd ribosomes, and small enigmatic genomes across a large radiation of phyla.</title>
        <authorList>
            <person name="Brown C.T."/>
            <person name="Hug L.A."/>
            <person name="Thomas B.C."/>
            <person name="Sharon I."/>
            <person name="Castelle C.J."/>
            <person name="Singh A."/>
            <person name="Wilkins M.J."/>
            <person name="Williams K.H."/>
            <person name="Banfield J.F."/>
        </authorList>
    </citation>
    <scope>NUCLEOTIDE SEQUENCE [LARGE SCALE GENOMIC DNA]</scope>
</reference>
<accession>A0A0G0EFC2</accession>
<dbReference type="InterPro" id="IPR001538">
    <property type="entry name" value="Man6P_isomerase-2_C"/>
</dbReference>
<proteinExistence type="predicted"/>
<dbReference type="EMBL" id="LBPY01000013">
    <property type="protein sequence ID" value="KKP66052.1"/>
    <property type="molecule type" value="Genomic_DNA"/>
</dbReference>
<evidence type="ECO:0000313" key="2">
    <source>
        <dbReference type="EMBL" id="KKP66052.1"/>
    </source>
</evidence>
<dbReference type="GO" id="GO:0004475">
    <property type="term" value="F:mannose-1-phosphate guanylyltransferase (GTP) activity"/>
    <property type="evidence" value="ECO:0007669"/>
    <property type="project" value="TreeGrafter"/>
</dbReference>
<organism evidence="2 3">
    <name type="scientific">Candidatus Nomurabacteria bacterium GW2011_GWE1_35_16</name>
    <dbReference type="NCBI Taxonomy" id="1618761"/>
    <lineage>
        <taxon>Bacteria</taxon>
        <taxon>Candidatus Nomuraibacteriota</taxon>
    </lineage>
</organism>
<sequence length="116" mass="12985">MIKANSFQVERPWGNFRQFTKNAISTVKIITVNPNESLSLQSHEKRSEFWHVISGSGTVEIGEVKKETTVGDEHEIAIGEKHRLSAGVSGIQVLEIATGEFDESDIVHFEDKYGRV</sequence>
<dbReference type="CDD" id="cd02213">
    <property type="entry name" value="cupin_PMI_typeII_C"/>
    <property type="match status" value="1"/>
</dbReference>
<gene>
    <name evidence="2" type="ORF">UR64_C0013G0011</name>
</gene>
<dbReference type="GO" id="GO:0016853">
    <property type="term" value="F:isomerase activity"/>
    <property type="evidence" value="ECO:0007669"/>
    <property type="project" value="UniProtKB-KW"/>
</dbReference>
<dbReference type="InterPro" id="IPR011051">
    <property type="entry name" value="RmlC_Cupin_sf"/>
</dbReference>
<dbReference type="GO" id="GO:0005976">
    <property type="term" value="P:polysaccharide metabolic process"/>
    <property type="evidence" value="ECO:0007669"/>
    <property type="project" value="InterPro"/>
</dbReference>
<evidence type="ECO:0000259" key="1">
    <source>
        <dbReference type="Pfam" id="PF01050"/>
    </source>
</evidence>
<protein>
    <submittedName>
        <fullName evidence="2">Mannose-6-phosphate isomerase, type II</fullName>
    </submittedName>
</protein>
<name>A0A0G0EFC2_9BACT</name>
<dbReference type="InterPro" id="IPR014710">
    <property type="entry name" value="RmlC-like_jellyroll"/>
</dbReference>
<dbReference type="PANTHER" id="PTHR46390">
    <property type="entry name" value="MANNOSE-1-PHOSPHATE GUANYLYLTRANSFERASE"/>
    <property type="match status" value="1"/>
</dbReference>
<feature type="domain" description="Mannose-6-phosphate isomerase type II C-terminal" evidence="1">
    <location>
        <begin position="7"/>
        <end position="111"/>
    </location>
</feature>
<dbReference type="Pfam" id="PF01050">
    <property type="entry name" value="MannoseP_isomer"/>
    <property type="match status" value="1"/>
</dbReference>
<dbReference type="Gene3D" id="2.60.120.10">
    <property type="entry name" value="Jelly Rolls"/>
    <property type="match status" value="1"/>
</dbReference>
<dbReference type="Proteomes" id="UP000034952">
    <property type="component" value="Unassembled WGS sequence"/>
</dbReference>
<dbReference type="SUPFAM" id="SSF51182">
    <property type="entry name" value="RmlC-like cupins"/>
    <property type="match status" value="1"/>
</dbReference>
<evidence type="ECO:0000313" key="3">
    <source>
        <dbReference type="Proteomes" id="UP000034952"/>
    </source>
</evidence>
<keyword evidence="2" id="KW-0413">Isomerase</keyword>